<comment type="caution">
    <text evidence="5">The sequence shown here is derived from an EMBL/GenBank/DDBJ whole genome shotgun (WGS) entry which is preliminary data.</text>
</comment>
<dbReference type="Pfam" id="PF25023">
    <property type="entry name" value="TEN_YD-shell"/>
    <property type="match status" value="1"/>
</dbReference>
<feature type="compositionally biased region" description="Low complexity" evidence="2">
    <location>
        <begin position="615"/>
        <end position="657"/>
    </location>
</feature>
<dbReference type="InterPro" id="IPR056823">
    <property type="entry name" value="TEN-like_YD-shell"/>
</dbReference>
<keyword evidence="1" id="KW-0677">Repeat</keyword>
<feature type="compositionally biased region" description="Low complexity" evidence="2">
    <location>
        <begin position="696"/>
        <end position="744"/>
    </location>
</feature>
<dbReference type="Pfam" id="PF05593">
    <property type="entry name" value="RHS_repeat"/>
    <property type="match status" value="9"/>
</dbReference>
<name>A0ABS3V8M2_9ACTN</name>
<accession>A0ABS3V8M2</accession>
<keyword evidence="6" id="KW-1185">Reference proteome</keyword>
<sequence length="3456" mass="369236">MADFHIPDDPNWQWAYDAILYTVGERFPKGDPSQLQALDVELEQFGANLGSGIAATQALAAGLRGSLDGPAADAFAQFQQTITRPIPPAIRKALVAGQIADQANKLIDYVQTEITVAAFTIVLDIAAALATGFGASLVPAYLKIGQEVTGALLDWLDSHLHQLVVRLALEAAGEGVQEGAENVAAQTIVIAKGNSDGFNWSGLAESIGAGVTIGAVAGGVHLIGGRYFPRLAGNTHGGAGLGAGGELLGEFVYLSMTGALDGFDPLATATSSLIGSYASRYAHDAGNALGGGPAGPDPSGVGPSRDLAGPGLGSGSTGTGGAGTDGKGGNRPRPDGSTNLRGGPPGPDGRSVPGAGTDGAPAGGGEPTPATPPAQQPPAQQPPAQQPPADAGGSTPPADAVDGDQRTSRQPGDPSGAGSRVPPPAGRTDLVRGPSAGADPGRGLPGFDAPPAGLPVDRAVTGSPDGAVRAPDGGPSIVERPATGLAPDPVRDPAGQHADPVGGPPHQLPDPVGGPSGADGQVPPSPQPLSPPPAASAPPTAPPPVPAAADPAAQQPGTPPPVGSGPPGQAGPPPVTTGPGEPADPNADSSGTPAPLAPPATVPSAPPLVVPPGPVATEVPGPAGGPPVSSGPGSTPATGSQPTVPGGTPAPALGGAAEPRDRLVEFDRSGSSTTSGTADQVPLPRDATGGGPVPTPTGLPAGPTVAGPTTVAPPTAPVTGPSGIPTAGPSPTAGAAAGSPPGTAEPRAGSAAGANDRVVAVPIDPPSYLESSAPVPAPAADREPDPPPPPYEVAQSTPLSTPPVEGDRRDGAAKPPPQGHSRTTIRPVAPDPAPPSPPAGKVEPPPVPRPAITVEGPGTPSWPDPDHEPDVTREADPDRDHEPDVTREADPDRDHEPDVRREADPDRVPDSAGRPGGDPDGRTTVVPPGDGKAGPRGVAVELPPSGTGPSLRDVPPAVVAKATVETTCVGDPVDVTTGRVIYAETDLALPGLALERTHRSDYRWGRSFGPSWASTLDQRVVADGSQAWFLAADGSILSYPLPAEGRAALPVLGRPVPLRRLVGGGWSLTDGETLLLFAPAVEGQAAMLSDVVTVRTRWHVARDGEGTPTRLESSSGDRVELRTRDGLVTGARFVPVDADSDGVALPAFGYDERRRLVEVRNSSGDPVRLGYDADGRIVRWEDRNGEWYTYAYDGAGRCVRTDGSGGHLRYTFGYGDGVTIVTDSLGGVHRYELDDNLQVTAVTDPLGVTTRTAWDPTGRSWSRTDPLGRVTRFAYDEAGRQVATVRPDGSPYPVAEDGGWADGVPGREFDLDGLGRLRSVRLPDGVVTEFGWTAEGDLAWRTGPDGSTQQWHYDGEGNLVETIDAQGRSAHIEYGAFDLPTARIDEAGNRTEFTYDTELRLVAVTNPAGRVWRYSYDPAGRLTTETDFDGRTQRYGYDAAGQLTSRTNATGDTVHYVHDLLGRVVERRAGDAVTRLEYDDAGHLAGVRSPDAVVRFERDAEGRIVAETINGRTVRTSYQGEQALTRTTPSGRSSRWTLDAQGRPVMLATGAHVVRFDHDAAGREISRTVDDVVALRQTFDEAGRLAAQHVAEAAVRGFGYDATDRVVAITDTLDGDRSFHADETGRIHTVTAGGTERERYEYDAAGNLVGTGAGRWEFAGGTLLRSDDARFTYDGKGRLTTRIDAAGSWRFSWDAEDRLTHAVTPDGDRWRYRYDGFGRRIAKQRLAADDTVLDEVTFSWAGDLLVEQTDATGTVSWDYRPDGSAPVTQTNGDDRLHTVVTDAVGTPTHLVESGGQLRWWSRGDLWGRTGDPAGTPLRFPGQYHDTETGLHYNRFRYYDPATARYLSPDPLGLAGGPDPTAYVDDPLTSIDPLGLAPCKPGKRKSGSGHRSSRHSSHHRHSSHGEPSSLPPEAAPPATDELVGGPQPELEAAFGPYAPLADDDQHALQYSVSQLSSEGSSYNTLQENLPPLLPPGSRIDFQQAQSDWKTIEYRMSRYDKLWKNSEIRSAYEDFKKQLKLELQLKDQGQSDAEIDAEVVRQLGSDKVEPFAQLMADNHAFSVPARWWYKNQKKSDFDTRLTQAVEDYRSHLALWGKIGPAVAERIADQSGSRMLEASPGGQIFDNVMLGASNYDNYPPGFTRLWEKFSYQLVAVTKGMVDAHVYRAVMVGSVLDTVEAKILFDKVEKKEIDGLRIVAWEFVDDNKIAKAGEYIVTRQQSYDERVPKLYRGKTSPSFDAHQQQLYEQRSYRREDYNRIGLQNSMSDVPPVERRDSNYIFVVSDASQPEISESPESLTRKLSEAQRNETPHNPVAMLDQMLAVLEYAQDNQGRSGSDASVVDLTDNLSNTFLDSGRDRYGSGDSIPVPPTRNNSALDSNDATFGNLLENPGPSPRGSDYSPTLDAVPENEPATDWRHFTDDWQAYDLPAADTTRRDSHEVAPSERSHRSNGSRRRSNRHPSRTVSDPRSRSGSSRTSSGSGSSHRDQGSPNADPGRTTRDPGTDETYQPEQAYQPEQQYQSEQAYSQDQTYYPESSESYYQESSSGAYQASYFDQPAADQVVYADYSGVPFSYPPASSAKSTDETYCEADPIDVTTGRMILTGTDATLPGLPLVRTYRSDYHWGRSFGRSWASTLDQRVIVDGEQVRYLAADGSILTYPLVAEGATALPVLGRALPLRRLTGGGWLLTDPEPGRAWVFAPAHRGESLLSDVTDGGVRWSILRDDAGTVTELRSSSGATIEFTSADGLITALRLPDQDGVLVEASRFTYDQDRQLTEVVNSSGDPERFAYADGRIVRWEDRNDEWYTYAYDEAGRCVDTDGKGGYLRYRFAYSDGLTVVTDSLGATRTYQLNDRFQVIAETDALGATTRHEWDDAYRLLSRTDPLGRTTTYEYGADGRPTVVTRPDGSRALTSFDEQGRATSWTDFDGSTVRREFDTDGRVLAEIDASGEVVRFDRPAENGRGTAIQVGPAVVIRDAARRVTAISTTDGDTRYTYDRLGRVVFITTDQGTTEVGWTLEGDLSWRENPDGTVEEFGYDGEGNLVETLDATGRRTFFEYGAFDLVTARIDEEGDRTEYAYDTELRLTTIINPAGETWRYTYDPNGRVTEETDFQGRTQRYAYDAAGQLVAHTDAAGAVTHFGYDLLGRVVERRTGDAVTRLTYDAADRLVSAVDADSDIRLERDAIGRIIAETVNGRTVTSSYGGQGDAVTARTRPSGAVTRWSYDESGRPTVLVAGGQQLRFAYDGGREVSRSWDAGLTIRHDTSRATAPDQGTGESGDVRYTLDAVGRPVTRSDAAGDWHLTWDNRDRLTTVTTPGGDSWHYRYDAFGRRITKQRRSAKGSVLEETHFVWSGDLLVEQHHRVGRGPVTTTAWEYHPAVAYPLVQIADGTVHAVLTDEAGTPTQVIGIDGSQPGEPGDIPLRSAGRYRDAETGLQYDGSRFFDPATARFLPEPRLAPVPVS</sequence>
<feature type="domain" description="DUF6531" evidence="3">
    <location>
        <begin position="970"/>
        <end position="1039"/>
    </location>
</feature>
<evidence type="ECO:0000259" key="4">
    <source>
        <dbReference type="Pfam" id="PF25023"/>
    </source>
</evidence>
<dbReference type="EMBL" id="JAGFWR010000006">
    <property type="protein sequence ID" value="MBO4161965.1"/>
    <property type="molecule type" value="Genomic_DNA"/>
</dbReference>
<organism evidence="5 6">
    <name type="scientific">Micromonospora antibiotica</name>
    <dbReference type="NCBI Taxonomy" id="2807623"/>
    <lineage>
        <taxon>Bacteria</taxon>
        <taxon>Bacillati</taxon>
        <taxon>Actinomycetota</taxon>
        <taxon>Actinomycetes</taxon>
        <taxon>Micromonosporales</taxon>
        <taxon>Micromonosporaceae</taxon>
        <taxon>Micromonospora</taxon>
    </lineage>
</organism>
<feature type="region of interest" description="Disordered" evidence="2">
    <location>
        <begin position="2348"/>
        <end position="2535"/>
    </location>
</feature>
<feature type="compositionally biased region" description="Basic residues" evidence="2">
    <location>
        <begin position="1880"/>
        <end position="1901"/>
    </location>
</feature>
<evidence type="ECO:0000256" key="2">
    <source>
        <dbReference type="SAM" id="MobiDB-lite"/>
    </source>
</evidence>
<feature type="compositionally biased region" description="Pro residues" evidence="2">
    <location>
        <begin position="557"/>
        <end position="576"/>
    </location>
</feature>
<feature type="compositionally biased region" description="Low complexity" evidence="2">
    <location>
        <begin position="547"/>
        <end position="556"/>
    </location>
</feature>
<reference evidence="5 6" key="1">
    <citation type="submission" date="2021-03" db="EMBL/GenBank/DDBJ databases">
        <authorList>
            <person name="Lee D.-H."/>
        </authorList>
    </citation>
    <scope>NUCLEOTIDE SEQUENCE [LARGE SCALE GENOMIC DNA]</scope>
    <source>
        <strain evidence="5 6">MMS20-R2-23</strain>
    </source>
</reference>
<feature type="compositionally biased region" description="Basic and acidic residues" evidence="2">
    <location>
        <begin position="658"/>
        <end position="668"/>
    </location>
</feature>
<dbReference type="NCBIfam" id="TIGR03696">
    <property type="entry name" value="Rhs_assc_core"/>
    <property type="match status" value="1"/>
</dbReference>
<feature type="compositionally biased region" description="Basic and acidic residues" evidence="2">
    <location>
        <begin position="2429"/>
        <end position="2444"/>
    </location>
</feature>
<proteinExistence type="predicted"/>
<feature type="region of interest" description="Disordered" evidence="2">
    <location>
        <begin position="288"/>
        <end position="954"/>
    </location>
</feature>
<feature type="region of interest" description="Disordered" evidence="2">
    <location>
        <begin position="1863"/>
        <end position="1933"/>
    </location>
</feature>
<protein>
    <recommendedName>
        <fullName evidence="7">RHS repeat-associated core domain-containing protein</fullName>
    </recommendedName>
</protein>
<feature type="compositionally biased region" description="Pro residues" evidence="2">
    <location>
        <begin position="829"/>
        <end position="849"/>
    </location>
</feature>
<dbReference type="SUPFAM" id="SSF101898">
    <property type="entry name" value="NHL repeat"/>
    <property type="match status" value="1"/>
</dbReference>
<evidence type="ECO:0000259" key="3">
    <source>
        <dbReference type="Pfam" id="PF20148"/>
    </source>
</evidence>
<dbReference type="InterPro" id="IPR022385">
    <property type="entry name" value="Rhs_assc_core"/>
</dbReference>
<feature type="domain" description="DUF6531" evidence="3">
    <location>
        <begin position="2587"/>
        <end position="2655"/>
    </location>
</feature>
<dbReference type="InterPro" id="IPR031325">
    <property type="entry name" value="RHS_repeat"/>
</dbReference>
<evidence type="ECO:0000256" key="1">
    <source>
        <dbReference type="ARBA" id="ARBA00022737"/>
    </source>
</evidence>
<feature type="compositionally biased region" description="Basic residues" evidence="2">
    <location>
        <begin position="2445"/>
        <end position="2458"/>
    </location>
</feature>
<feature type="compositionally biased region" description="Pro residues" evidence="2">
    <location>
        <begin position="595"/>
        <end position="614"/>
    </location>
</feature>
<dbReference type="PANTHER" id="PTHR32305:SF15">
    <property type="entry name" value="PROTEIN RHSA-RELATED"/>
    <property type="match status" value="1"/>
</dbReference>
<feature type="domain" description="Teneurin-like YD-shell" evidence="4">
    <location>
        <begin position="1600"/>
        <end position="1849"/>
    </location>
</feature>
<evidence type="ECO:0008006" key="7">
    <source>
        <dbReference type="Google" id="ProtNLM"/>
    </source>
</evidence>
<dbReference type="PANTHER" id="PTHR32305">
    <property type="match status" value="1"/>
</dbReference>
<dbReference type="InterPro" id="IPR006530">
    <property type="entry name" value="YD"/>
</dbReference>
<dbReference type="Gene3D" id="2.180.10.10">
    <property type="entry name" value="RHS repeat-associated core"/>
    <property type="match status" value="3"/>
</dbReference>
<dbReference type="InterPro" id="IPR050708">
    <property type="entry name" value="T6SS_VgrG/RHS"/>
</dbReference>
<evidence type="ECO:0000313" key="5">
    <source>
        <dbReference type="EMBL" id="MBO4161965.1"/>
    </source>
</evidence>
<dbReference type="PRINTS" id="PR00394">
    <property type="entry name" value="RHSPROTEIN"/>
</dbReference>
<dbReference type="RefSeq" id="WP_208567614.1">
    <property type="nucleotide sequence ID" value="NZ_JAGFWR010000006.1"/>
</dbReference>
<dbReference type="Pfam" id="PF20148">
    <property type="entry name" value="DUF6531"/>
    <property type="match status" value="2"/>
</dbReference>
<feature type="compositionally biased region" description="Low complexity" evidence="2">
    <location>
        <begin position="2467"/>
        <end position="2479"/>
    </location>
</feature>
<feature type="compositionally biased region" description="Basic and acidic residues" evidence="2">
    <location>
        <begin position="864"/>
        <end position="909"/>
    </location>
</feature>
<dbReference type="Proteomes" id="UP000671399">
    <property type="component" value="Unassembled WGS sequence"/>
</dbReference>
<gene>
    <name evidence="5" type="ORF">JQN83_14265</name>
</gene>
<feature type="compositionally biased region" description="Gly residues" evidence="2">
    <location>
        <begin position="310"/>
        <end position="329"/>
    </location>
</feature>
<feature type="compositionally biased region" description="Polar residues" evidence="2">
    <location>
        <begin position="2367"/>
        <end position="2379"/>
    </location>
</feature>
<dbReference type="Gene3D" id="3.90.930.1">
    <property type="match status" value="1"/>
</dbReference>
<dbReference type="NCBIfam" id="TIGR01643">
    <property type="entry name" value="YD_repeat_2x"/>
    <property type="match status" value="19"/>
</dbReference>
<feature type="compositionally biased region" description="Polar residues" evidence="2">
    <location>
        <begin position="669"/>
        <end position="678"/>
    </location>
</feature>
<feature type="compositionally biased region" description="Pro residues" evidence="2">
    <location>
        <begin position="369"/>
        <end position="386"/>
    </location>
</feature>
<dbReference type="InterPro" id="IPR045351">
    <property type="entry name" value="DUF6531"/>
</dbReference>
<feature type="compositionally biased region" description="Pro residues" evidence="2">
    <location>
        <begin position="523"/>
        <end position="546"/>
    </location>
</feature>
<evidence type="ECO:0000313" key="6">
    <source>
        <dbReference type="Proteomes" id="UP000671399"/>
    </source>
</evidence>
<feature type="compositionally biased region" description="Low complexity" evidence="2">
    <location>
        <begin position="2505"/>
        <end position="2535"/>
    </location>
</feature>